<dbReference type="SUPFAM" id="SSF50370">
    <property type="entry name" value="Ricin B-like lectins"/>
    <property type="match status" value="1"/>
</dbReference>
<dbReference type="InterPro" id="IPR022234">
    <property type="entry name" value="DUF3759"/>
</dbReference>
<dbReference type="Gene3D" id="2.80.10.50">
    <property type="match status" value="1"/>
</dbReference>
<dbReference type="Pfam" id="PF12585">
    <property type="entry name" value="DUF3759"/>
    <property type="match status" value="1"/>
</dbReference>
<keyword evidence="3" id="KW-1185">Reference proteome</keyword>
<feature type="region of interest" description="Disordered" evidence="1">
    <location>
        <begin position="271"/>
        <end position="290"/>
    </location>
</feature>
<organism evidence="2 3">
    <name type="scientific">Helicostylum pulchrum</name>
    <dbReference type="NCBI Taxonomy" id="562976"/>
    <lineage>
        <taxon>Eukaryota</taxon>
        <taxon>Fungi</taxon>
        <taxon>Fungi incertae sedis</taxon>
        <taxon>Mucoromycota</taxon>
        <taxon>Mucoromycotina</taxon>
        <taxon>Mucoromycetes</taxon>
        <taxon>Mucorales</taxon>
        <taxon>Mucorineae</taxon>
        <taxon>Mucoraceae</taxon>
        <taxon>Helicostylum</taxon>
    </lineage>
</organism>
<dbReference type="Proteomes" id="UP001476247">
    <property type="component" value="Unassembled WGS sequence"/>
</dbReference>
<name>A0ABP9Y664_9FUNG</name>
<gene>
    <name evidence="2" type="ORF">HPULCUR_007533</name>
</gene>
<accession>A0ABP9Y664</accession>
<comment type="caution">
    <text evidence="2">The sequence shown here is derived from an EMBL/GenBank/DDBJ whole genome shotgun (WGS) entry which is preliminary data.</text>
</comment>
<proteinExistence type="predicted"/>
<evidence type="ECO:0000313" key="2">
    <source>
        <dbReference type="EMBL" id="GAA5802073.1"/>
    </source>
</evidence>
<reference evidence="2 3" key="1">
    <citation type="submission" date="2024-04" db="EMBL/GenBank/DDBJ databases">
        <title>genome sequences of Mucor flavus KT1a and Helicostylum pulchrum KT1b strains isolation_sourced from the surface of a dry-aged beef.</title>
        <authorList>
            <person name="Toyotome T."/>
            <person name="Hosono M."/>
            <person name="Torimaru M."/>
            <person name="Fukuda K."/>
            <person name="Mikami N."/>
        </authorList>
    </citation>
    <scope>NUCLEOTIDE SEQUENCE [LARGE SCALE GENOMIC DNA]</scope>
    <source>
        <strain evidence="2 3">KT1b</strain>
    </source>
</reference>
<protein>
    <submittedName>
        <fullName evidence="2">Uncharacterized protein</fullName>
    </submittedName>
</protein>
<evidence type="ECO:0000313" key="3">
    <source>
        <dbReference type="Proteomes" id="UP001476247"/>
    </source>
</evidence>
<evidence type="ECO:0000256" key="1">
    <source>
        <dbReference type="SAM" id="MobiDB-lite"/>
    </source>
</evidence>
<sequence>MTVSTPDTFPLGYFYILSKMNGLALDIDKSEPVKAGSKIVTAEKIEEKIERDSQLWIHQNGFLTNKLSGLVLDVGKSKSFMAIFSGEEHVYVDNMKHEEQASDQRFGYSSEHGYIYVLLEPQEVVDIRKKKAEVGATIMIYHQAETPENGLNQLWDFQLADPPRILDSSDDEDDDEKCNRLRSWFGNWGGWGKSDKEGVLKEKELKAAHEKVYEKKKSHLSYEIIAGAVAVQAVKMYMDQKEEAGEDIHFKGAKQAIAGYAATEMVKMFMERGTDDDDEDDDDDMKEKKKSVLQNMAVSAAQNYFDMKK</sequence>
<dbReference type="InterPro" id="IPR035992">
    <property type="entry name" value="Ricin_B-like_lectins"/>
</dbReference>
<dbReference type="EMBL" id="BAABUJ010000021">
    <property type="protein sequence ID" value="GAA5802073.1"/>
    <property type="molecule type" value="Genomic_DNA"/>
</dbReference>
<feature type="compositionally biased region" description="Acidic residues" evidence="1">
    <location>
        <begin position="274"/>
        <end position="284"/>
    </location>
</feature>